<name>A0A1L7I6V5_9FLAO</name>
<sequence>MKKLILLWSLLAIISCDSEDSGDCFQKAGEIVAKEVEVSGFHEIQVYDKIKLFIEQGSEEKVVIESGENLMNEITAEVVDGRLILKNENVCNLFRDYGTTKIYVTFTDLDYLQHAGNIPLESVGKITLDELWLVSENQEMDPEIHTVGDFVLNLEVDRLRITNDNYSNYFLTGSANTVNAFFAAGDGRLEGRDFIVQDYDIFHRGTNKLIINPQQSLKGDIYSYGDIISVNRPPEVNVKEHFKGKLIFETN</sequence>
<gene>
    <name evidence="1" type="ORF">GRFL_2118</name>
</gene>
<dbReference type="KEGG" id="gfl:GRFL_2118"/>
<dbReference type="Pfam" id="PF10988">
    <property type="entry name" value="DUF2807"/>
    <property type="match status" value="1"/>
</dbReference>
<evidence type="ECO:0000313" key="1">
    <source>
        <dbReference type="EMBL" id="APU68842.1"/>
    </source>
</evidence>
<dbReference type="STRING" id="1229726.GRFL_2118"/>
<dbReference type="RefSeq" id="WP_083644568.1">
    <property type="nucleotide sequence ID" value="NZ_AMRU01000006.1"/>
</dbReference>
<keyword evidence="2" id="KW-1185">Reference proteome</keyword>
<dbReference type="PROSITE" id="PS51257">
    <property type="entry name" value="PROKAR_LIPOPROTEIN"/>
    <property type="match status" value="1"/>
</dbReference>
<dbReference type="EMBL" id="CP016359">
    <property type="protein sequence ID" value="APU68842.1"/>
    <property type="molecule type" value="Genomic_DNA"/>
</dbReference>
<reference evidence="1 2" key="1">
    <citation type="submission" date="2016-07" db="EMBL/GenBank/DDBJ databases">
        <title>Multi-omics approach to identify versatile polysaccharide utilization systems of a marine flavobacterium Gramella flava.</title>
        <authorList>
            <person name="Tang K."/>
        </authorList>
    </citation>
    <scope>NUCLEOTIDE SEQUENCE [LARGE SCALE GENOMIC DNA]</scope>
    <source>
        <strain evidence="1 2">JLT2011</strain>
    </source>
</reference>
<dbReference type="Gene3D" id="2.160.20.120">
    <property type="match status" value="1"/>
</dbReference>
<accession>A0A1L7I6V5</accession>
<proteinExistence type="predicted"/>
<dbReference type="Proteomes" id="UP000186230">
    <property type="component" value="Chromosome"/>
</dbReference>
<dbReference type="InterPro" id="IPR021255">
    <property type="entry name" value="DUF2807"/>
</dbReference>
<dbReference type="OrthoDB" id="1466971at2"/>
<evidence type="ECO:0000313" key="2">
    <source>
        <dbReference type="Proteomes" id="UP000186230"/>
    </source>
</evidence>
<organism evidence="1 2">
    <name type="scientific">Christiangramia flava JLT2011</name>
    <dbReference type="NCBI Taxonomy" id="1229726"/>
    <lineage>
        <taxon>Bacteria</taxon>
        <taxon>Pseudomonadati</taxon>
        <taxon>Bacteroidota</taxon>
        <taxon>Flavobacteriia</taxon>
        <taxon>Flavobacteriales</taxon>
        <taxon>Flavobacteriaceae</taxon>
        <taxon>Christiangramia</taxon>
    </lineage>
</organism>
<dbReference type="AlphaFoldDB" id="A0A1L7I6V5"/>
<protein>
    <submittedName>
        <fullName evidence="1">Uncharacterized protein</fullName>
    </submittedName>
</protein>